<evidence type="ECO:0000256" key="5">
    <source>
        <dbReference type="ARBA" id="ARBA00022827"/>
    </source>
</evidence>
<keyword evidence="18" id="KW-1185">Reference proteome</keyword>
<dbReference type="PANTHER" id="PTHR22912:SF151">
    <property type="entry name" value="DIHYDROLIPOYL DEHYDROGENASE, MITOCHONDRIAL"/>
    <property type="match status" value="1"/>
</dbReference>
<dbReference type="FunFam" id="3.50.50.60:FF:000001">
    <property type="entry name" value="Dihydrolipoyl dehydrogenase, mitochondrial"/>
    <property type="match status" value="1"/>
</dbReference>
<dbReference type="InterPro" id="IPR004099">
    <property type="entry name" value="Pyr_nucl-diS_OxRdtase_dimer"/>
</dbReference>
<gene>
    <name evidence="17" type="primary">lpdA</name>
    <name evidence="17" type="ORF">LPTSP4_12990</name>
</gene>
<keyword evidence="6 14" id="KW-0560">Oxidoreductase</keyword>
<name>A0A2P2DYT6_9LEPT</name>
<feature type="binding site" evidence="12">
    <location>
        <begin position="181"/>
        <end position="188"/>
    </location>
    <ligand>
        <name>NAD(+)</name>
        <dbReference type="ChEBI" id="CHEBI:57540"/>
    </ligand>
</feature>
<feature type="active site" description="Proton acceptor" evidence="11">
    <location>
        <position position="446"/>
    </location>
</feature>
<dbReference type="FunFam" id="3.30.390.30:FF:000001">
    <property type="entry name" value="Dihydrolipoyl dehydrogenase"/>
    <property type="match status" value="1"/>
</dbReference>
<comment type="miscellaneous">
    <text evidence="14">The active site is a redox-active disulfide bond.</text>
</comment>
<dbReference type="InterPro" id="IPR012999">
    <property type="entry name" value="Pyr_OxRdtase_I_AS"/>
</dbReference>
<feature type="binding site" evidence="12">
    <location>
        <position position="115"/>
    </location>
    <ligand>
        <name>FAD</name>
        <dbReference type="ChEBI" id="CHEBI:57692"/>
    </ligand>
</feature>
<dbReference type="NCBIfam" id="TIGR01350">
    <property type="entry name" value="lipoamide_DH"/>
    <property type="match status" value="1"/>
</dbReference>
<feature type="binding site" evidence="12">
    <location>
        <position position="272"/>
    </location>
    <ligand>
        <name>NAD(+)</name>
        <dbReference type="ChEBI" id="CHEBI:57540"/>
    </ligand>
</feature>
<keyword evidence="8" id="KW-1015">Disulfide bond</keyword>
<evidence type="ECO:0000256" key="2">
    <source>
        <dbReference type="ARBA" id="ARBA00012608"/>
    </source>
</evidence>
<evidence type="ECO:0000256" key="6">
    <source>
        <dbReference type="ARBA" id="ARBA00023002"/>
    </source>
</evidence>
<dbReference type="AlphaFoldDB" id="A0A2P2DYT6"/>
<keyword evidence="4 14" id="KW-0285">Flavoprotein</keyword>
<dbReference type="Proteomes" id="UP000245133">
    <property type="component" value="Unassembled WGS sequence"/>
</dbReference>
<dbReference type="Gene3D" id="3.50.50.60">
    <property type="entry name" value="FAD/NAD(P)-binding domain"/>
    <property type="match status" value="2"/>
</dbReference>
<dbReference type="GO" id="GO:0050660">
    <property type="term" value="F:flavin adenine dinucleotide binding"/>
    <property type="evidence" value="ECO:0007669"/>
    <property type="project" value="InterPro"/>
</dbReference>
<dbReference type="SUPFAM" id="SSF55424">
    <property type="entry name" value="FAD/NAD-linked reductases, dimerisation (C-terminal) domain"/>
    <property type="match status" value="1"/>
</dbReference>
<dbReference type="GO" id="GO:0004148">
    <property type="term" value="F:dihydrolipoyl dehydrogenase (NADH) activity"/>
    <property type="evidence" value="ECO:0007669"/>
    <property type="project" value="UniProtKB-EC"/>
</dbReference>
<sequence length="468" mass="50533">MEQYDIIVIGAGPGGYVAAVRAAQLGKKVAIIEKRKTLGGTCLNVGCIPSKALLDSSEEYHKAKHKLGDHGISISNVKIDIKKMMERKDKVVSEVTSGVDYLMKKNKITRYLGLGSFVSKTEVQIKGEDGKVETIAGKDIIIATGSTPIEIPTFPIDGKTLITSDHAIALEEVPEHLIIVGAGVIGLELGSVWSRLGAKVSIVELMPRLFGTSDQATAGLAQRILEKQGLNFLFETKVLGTKAKGKKVEVEIEDKSGKKSTLEGDKVLVSIGRRPNTDGLGAKEIGIEFTDRGRIKVKPNHFQTNIPNIYAIGDVIDGPMLAHKAEDEGIALAELLAGKAGHVNYRAIPWVVYTWPEVAWVGYGEEELKNQGIEYKVGKYMFKPNARAKAMNEADGQVKVLADKKTDKLLGVHIVGPRASDLIAEVAIAFEFGASAEDIARSTHAHPTLSEAIREAAMDADAKWSIHS</sequence>
<organism evidence="17 18">
    <name type="scientific">Leptospira ryugenii</name>
    <dbReference type="NCBI Taxonomy" id="1917863"/>
    <lineage>
        <taxon>Bacteria</taxon>
        <taxon>Pseudomonadati</taxon>
        <taxon>Spirochaetota</taxon>
        <taxon>Spirochaetia</taxon>
        <taxon>Leptospirales</taxon>
        <taxon>Leptospiraceae</taxon>
        <taxon>Leptospira</taxon>
    </lineage>
</organism>
<dbReference type="PANTHER" id="PTHR22912">
    <property type="entry name" value="DISULFIDE OXIDOREDUCTASE"/>
    <property type="match status" value="1"/>
</dbReference>
<dbReference type="InterPro" id="IPR023753">
    <property type="entry name" value="FAD/NAD-binding_dom"/>
</dbReference>
<feature type="binding site" evidence="12">
    <location>
        <position position="314"/>
    </location>
    <ligand>
        <name>FAD</name>
        <dbReference type="ChEBI" id="CHEBI:57692"/>
    </ligand>
</feature>
<keyword evidence="12" id="KW-0547">Nucleotide-binding</keyword>
<feature type="binding site" evidence="12">
    <location>
        <begin position="320"/>
        <end position="323"/>
    </location>
    <ligand>
        <name>FAD</name>
        <dbReference type="ChEBI" id="CHEBI:57692"/>
    </ligand>
</feature>
<dbReference type="InterPro" id="IPR036188">
    <property type="entry name" value="FAD/NAD-bd_sf"/>
</dbReference>
<comment type="similarity">
    <text evidence="1 14">Belongs to the class-I pyridine nucleotide-disulfide oxidoreductase family.</text>
</comment>
<evidence type="ECO:0000259" key="16">
    <source>
        <dbReference type="Pfam" id="PF07992"/>
    </source>
</evidence>
<evidence type="ECO:0000256" key="11">
    <source>
        <dbReference type="PIRSR" id="PIRSR000350-2"/>
    </source>
</evidence>
<evidence type="ECO:0000259" key="15">
    <source>
        <dbReference type="Pfam" id="PF02852"/>
    </source>
</evidence>
<feature type="binding site" evidence="12">
    <location>
        <begin position="144"/>
        <end position="146"/>
    </location>
    <ligand>
        <name>FAD</name>
        <dbReference type="ChEBI" id="CHEBI:57692"/>
    </ligand>
</feature>
<protein>
    <recommendedName>
        <fullName evidence="3 14">Dihydrolipoyl dehydrogenase</fullName>
        <ecNumber evidence="2 14">1.8.1.4</ecNumber>
    </recommendedName>
</protein>
<feature type="domain" description="Pyridine nucleotide-disulphide oxidoreductase dimerisation" evidence="15">
    <location>
        <begin position="348"/>
        <end position="457"/>
    </location>
</feature>
<dbReference type="PRINTS" id="PR00368">
    <property type="entry name" value="FADPNR"/>
</dbReference>
<evidence type="ECO:0000256" key="8">
    <source>
        <dbReference type="ARBA" id="ARBA00023157"/>
    </source>
</evidence>
<feature type="binding site" evidence="12">
    <location>
        <position position="51"/>
    </location>
    <ligand>
        <name>FAD</name>
        <dbReference type="ChEBI" id="CHEBI:57692"/>
    </ligand>
</feature>
<accession>A0A2P2DYT6</accession>
<dbReference type="InterPro" id="IPR050151">
    <property type="entry name" value="Class-I_Pyr_Nuc-Dis_Oxidored"/>
</dbReference>
<dbReference type="Pfam" id="PF07992">
    <property type="entry name" value="Pyr_redox_2"/>
    <property type="match status" value="1"/>
</dbReference>
<evidence type="ECO:0000256" key="1">
    <source>
        <dbReference type="ARBA" id="ARBA00007532"/>
    </source>
</evidence>
<evidence type="ECO:0000313" key="18">
    <source>
        <dbReference type="Proteomes" id="UP000245133"/>
    </source>
</evidence>
<dbReference type="PRINTS" id="PR00411">
    <property type="entry name" value="PNDRDTASEI"/>
</dbReference>
<feature type="disulfide bond" description="Redox-active" evidence="13">
    <location>
        <begin position="42"/>
        <end position="47"/>
    </location>
</feature>
<evidence type="ECO:0000256" key="4">
    <source>
        <dbReference type="ARBA" id="ARBA00022630"/>
    </source>
</evidence>
<dbReference type="GO" id="GO:0006103">
    <property type="term" value="P:2-oxoglutarate metabolic process"/>
    <property type="evidence" value="ECO:0007669"/>
    <property type="project" value="TreeGrafter"/>
</dbReference>
<dbReference type="PIRSF" id="PIRSF000350">
    <property type="entry name" value="Mercury_reductase_MerA"/>
    <property type="match status" value="1"/>
</dbReference>
<comment type="catalytic activity">
    <reaction evidence="10 14">
        <text>N(6)-[(R)-dihydrolipoyl]-L-lysyl-[protein] + NAD(+) = N(6)-[(R)-lipoyl]-L-lysyl-[protein] + NADH + H(+)</text>
        <dbReference type="Rhea" id="RHEA:15045"/>
        <dbReference type="Rhea" id="RHEA-COMP:10474"/>
        <dbReference type="Rhea" id="RHEA-COMP:10475"/>
        <dbReference type="ChEBI" id="CHEBI:15378"/>
        <dbReference type="ChEBI" id="CHEBI:57540"/>
        <dbReference type="ChEBI" id="CHEBI:57945"/>
        <dbReference type="ChEBI" id="CHEBI:83099"/>
        <dbReference type="ChEBI" id="CHEBI:83100"/>
        <dbReference type="EC" id="1.8.1.4"/>
    </reaction>
</comment>
<evidence type="ECO:0000256" key="7">
    <source>
        <dbReference type="ARBA" id="ARBA00023027"/>
    </source>
</evidence>
<evidence type="ECO:0000256" key="13">
    <source>
        <dbReference type="PIRSR" id="PIRSR000350-4"/>
    </source>
</evidence>
<evidence type="ECO:0000256" key="3">
    <source>
        <dbReference type="ARBA" id="ARBA00016961"/>
    </source>
</evidence>
<dbReference type="RefSeq" id="WP_108974959.1">
    <property type="nucleotide sequence ID" value="NZ_BFBB01000003.1"/>
</dbReference>
<dbReference type="EC" id="1.8.1.4" evidence="2 14"/>
<comment type="cofactor">
    <cofactor evidence="12 14">
        <name>FAD</name>
        <dbReference type="ChEBI" id="CHEBI:57692"/>
    </cofactor>
    <text evidence="12 14">Binds 1 FAD per subunit.</text>
</comment>
<dbReference type="OrthoDB" id="9807946at2"/>
<keyword evidence="5 12" id="KW-0274">FAD</keyword>
<feature type="binding site" evidence="12">
    <location>
        <position position="204"/>
    </location>
    <ligand>
        <name>NAD(+)</name>
        <dbReference type="ChEBI" id="CHEBI:57540"/>
    </ligand>
</feature>
<proteinExistence type="inferred from homology"/>
<dbReference type="Gene3D" id="3.30.390.30">
    <property type="match status" value="1"/>
</dbReference>
<dbReference type="Pfam" id="PF02852">
    <property type="entry name" value="Pyr_redox_dim"/>
    <property type="match status" value="1"/>
</dbReference>
<evidence type="ECO:0000313" key="17">
    <source>
        <dbReference type="EMBL" id="GBF49780.1"/>
    </source>
</evidence>
<dbReference type="InterPro" id="IPR016156">
    <property type="entry name" value="FAD/NAD-linked_Rdtase_dimer_sf"/>
</dbReference>
<keyword evidence="7 12" id="KW-0520">NAD</keyword>
<dbReference type="GO" id="GO:0005737">
    <property type="term" value="C:cytoplasm"/>
    <property type="evidence" value="ECO:0007669"/>
    <property type="project" value="UniProtKB-ARBA"/>
</dbReference>
<dbReference type="InterPro" id="IPR001100">
    <property type="entry name" value="Pyr_nuc-diS_OxRdtase"/>
</dbReference>
<evidence type="ECO:0000256" key="9">
    <source>
        <dbReference type="ARBA" id="ARBA00023284"/>
    </source>
</evidence>
<evidence type="ECO:0000256" key="12">
    <source>
        <dbReference type="PIRSR" id="PIRSR000350-3"/>
    </source>
</evidence>
<dbReference type="PROSITE" id="PS00076">
    <property type="entry name" value="PYRIDINE_REDOX_1"/>
    <property type="match status" value="1"/>
</dbReference>
<reference evidence="17 18" key="1">
    <citation type="submission" date="2018-02" db="EMBL/GenBank/DDBJ databases">
        <title>Novel Leptospira species isolated from soil and water in Japan.</title>
        <authorList>
            <person name="Nakao R."/>
            <person name="Masuzawa T."/>
        </authorList>
    </citation>
    <scope>NUCLEOTIDE SEQUENCE [LARGE SCALE GENOMIC DNA]</scope>
    <source>
        <strain evidence="17 18">YH101</strain>
    </source>
</reference>
<feature type="domain" description="FAD/NAD(P)-binding" evidence="16">
    <location>
        <begin position="4"/>
        <end position="329"/>
    </location>
</feature>
<comment type="caution">
    <text evidence="17">The sequence shown here is derived from an EMBL/GenBank/DDBJ whole genome shotgun (WGS) entry which is preliminary data.</text>
</comment>
<dbReference type="EMBL" id="BFBB01000003">
    <property type="protein sequence ID" value="GBF49780.1"/>
    <property type="molecule type" value="Genomic_DNA"/>
</dbReference>
<evidence type="ECO:0000256" key="14">
    <source>
        <dbReference type="RuleBase" id="RU003692"/>
    </source>
</evidence>
<dbReference type="SUPFAM" id="SSF51905">
    <property type="entry name" value="FAD/NAD(P)-binding domain"/>
    <property type="match status" value="1"/>
</dbReference>
<keyword evidence="9 14" id="KW-0676">Redox-active center</keyword>
<dbReference type="InterPro" id="IPR006258">
    <property type="entry name" value="Lipoamide_DH"/>
</dbReference>
<evidence type="ECO:0000256" key="10">
    <source>
        <dbReference type="ARBA" id="ARBA00049187"/>
    </source>
</evidence>